<gene>
    <name evidence="7" type="ORF">AQS70_13975</name>
</gene>
<evidence type="ECO:0008006" key="9">
    <source>
        <dbReference type="Google" id="ProtNLM"/>
    </source>
</evidence>
<evidence type="ECO:0000256" key="2">
    <source>
        <dbReference type="ARBA" id="ARBA00008954"/>
    </source>
</evidence>
<dbReference type="PANTHER" id="PTHR43094">
    <property type="entry name" value="AMINOTRANSFERASE"/>
    <property type="match status" value="1"/>
</dbReference>
<evidence type="ECO:0000256" key="4">
    <source>
        <dbReference type="ARBA" id="ARBA00022679"/>
    </source>
</evidence>
<dbReference type="PROSITE" id="PS00600">
    <property type="entry name" value="AA_TRANSFER_CLASS_3"/>
    <property type="match status" value="1"/>
</dbReference>
<keyword evidence="4" id="KW-0808">Transferase</keyword>
<dbReference type="PIRSF" id="PIRSF000521">
    <property type="entry name" value="Transaminase_4ab_Lys_Orn"/>
    <property type="match status" value="1"/>
</dbReference>
<dbReference type="STRING" id="1563157.AQS70_13975"/>
<comment type="similarity">
    <text evidence="2 6">Belongs to the class-III pyridoxal-phosphate-dependent aminotransferase family.</text>
</comment>
<keyword evidence="3" id="KW-0032">Aminotransferase</keyword>
<sequence length="450" mass="47932">MNNLQEKDQHWVHPVTALLDHQAKGVCAWKSADRIHLVDVNGRRVQDAFSGLWCVNAGYGQPTLVEAARKQLETLPYATGYFGFGSEPAIELASRLAKLAPPGLNHVIFGQGGSDAVDTAIRTVSYYFNAIGRPEKKHFIAVQRGYHGSSAVGSGLTALGVFHRYFDVPTSTQHHIEAPYPYRHGAGPDEASVLQATVAALESKVLEIGAQNVAAFICEPIIGSGGVIVPPAGYLKAMRETCDKLGILLIVDEVITGFGRTGPMFACEHEGVSPDLMILAKGLTSGYAPMSATIISQNIYAAIAEAGAGGIPFGHGQTYAGHPVSAAIANATLDLYETSLLKNGIEVGEYFQTRLRSLERLDLVGQVRGQGMLAGVELVTDKQTKAKPDPSLKLGQKILAHAFAEGLVFRAFADDILGFAPSLNYTHADVDNLIDILTLSIDKVTGSRGG</sequence>
<dbReference type="CDD" id="cd00610">
    <property type="entry name" value="OAT_like"/>
    <property type="match status" value="1"/>
</dbReference>
<comment type="cofactor">
    <cofactor evidence="1">
        <name>pyridoxal 5'-phosphate</name>
        <dbReference type="ChEBI" id="CHEBI:597326"/>
    </cofactor>
</comment>
<keyword evidence="5 6" id="KW-0663">Pyridoxal phosphate</keyword>
<evidence type="ECO:0000256" key="1">
    <source>
        <dbReference type="ARBA" id="ARBA00001933"/>
    </source>
</evidence>
<name>A0A0Q0T0B9_9PSED</name>
<protein>
    <recommendedName>
        <fullName evidence="9">Aminotransferase</fullName>
    </recommendedName>
</protein>
<dbReference type="Pfam" id="PF00202">
    <property type="entry name" value="Aminotran_3"/>
    <property type="match status" value="1"/>
</dbReference>
<dbReference type="GO" id="GO:0030170">
    <property type="term" value="F:pyridoxal phosphate binding"/>
    <property type="evidence" value="ECO:0007669"/>
    <property type="project" value="InterPro"/>
</dbReference>
<reference evidence="7 8" key="1">
    <citation type="submission" date="2015-10" db="EMBL/GenBank/DDBJ databases">
        <title>Pseudomonas helleri sp. nov. and Pseudomonas weihenstephanensis sp. nov., isolated from raw cows milk.</title>
        <authorList>
            <person name="Von Neubeck M."/>
            <person name="Huptas C."/>
            <person name="Wenning M."/>
            <person name="Scherer S."/>
        </authorList>
    </citation>
    <scope>NUCLEOTIDE SEQUENCE [LARGE SCALE GENOMIC DNA]</scope>
    <source>
        <strain evidence="7 8">BSTT44</strain>
    </source>
</reference>
<dbReference type="InterPro" id="IPR049704">
    <property type="entry name" value="Aminotrans_3_PPA_site"/>
</dbReference>
<dbReference type="SUPFAM" id="SSF53383">
    <property type="entry name" value="PLP-dependent transferases"/>
    <property type="match status" value="1"/>
</dbReference>
<dbReference type="EMBL" id="LLWH01000192">
    <property type="protein sequence ID" value="KQB52560.1"/>
    <property type="molecule type" value="Genomic_DNA"/>
</dbReference>
<evidence type="ECO:0000256" key="3">
    <source>
        <dbReference type="ARBA" id="ARBA00022576"/>
    </source>
</evidence>
<dbReference type="AlphaFoldDB" id="A0A0Q0T0B9"/>
<evidence type="ECO:0000256" key="6">
    <source>
        <dbReference type="RuleBase" id="RU003560"/>
    </source>
</evidence>
<comment type="caution">
    <text evidence="7">The sequence shown here is derived from an EMBL/GenBank/DDBJ whole genome shotgun (WGS) entry which is preliminary data.</text>
</comment>
<dbReference type="InterPro" id="IPR015422">
    <property type="entry name" value="PyrdxlP-dep_Trfase_small"/>
</dbReference>
<evidence type="ECO:0000313" key="7">
    <source>
        <dbReference type="EMBL" id="KQB52560.1"/>
    </source>
</evidence>
<dbReference type="Proteomes" id="UP000050342">
    <property type="component" value="Unassembled WGS sequence"/>
</dbReference>
<dbReference type="FunFam" id="3.40.640.10:FF:000014">
    <property type="entry name" value="Adenosylmethionine-8-amino-7-oxononanoate aminotransferase, probable"/>
    <property type="match status" value="1"/>
</dbReference>
<dbReference type="Gene3D" id="3.90.1150.10">
    <property type="entry name" value="Aspartate Aminotransferase, domain 1"/>
    <property type="match status" value="1"/>
</dbReference>
<dbReference type="RefSeq" id="WP_055103953.1">
    <property type="nucleotide sequence ID" value="NZ_LLWH01000192.1"/>
</dbReference>
<evidence type="ECO:0000313" key="8">
    <source>
        <dbReference type="Proteomes" id="UP000050342"/>
    </source>
</evidence>
<dbReference type="InterPro" id="IPR015424">
    <property type="entry name" value="PyrdxlP-dep_Trfase"/>
</dbReference>
<dbReference type="GO" id="GO:0008483">
    <property type="term" value="F:transaminase activity"/>
    <property type="evidence" value="ECO:0007669"/>
    <property type="project" value="UniProtKB-KW"/>
</dbReference>
<dbReference type="Gene3D" id="3.40.640.10">
    <property type="entry name" value="Type I PLP-dependent aspartate aminotransferase-like (Major domain)"/>
    <property type="match status" value="1"/>
</dbReference>
<dbReference type="PANTHER" id="PTHR43094:SF1">
    <property type="entry name" value="AMINOTRANSFERASE CLASS-III"/>
    <property type="match status" value="1"/>
</dbReference>
<evidence type="ECO:0000256" key="5">
    <source>
        <dbReference type="ARBA" id="ARBA00022898"/>
    </source>
</evidence>
<keyword evidence="8" id="KW-1185">Reference proteome</keyword>
<dbReference type="InterPro" id="IPR015421">
    <property type="entry name" value="PyrdxlP-dep_Trfase_major"/>
</dbReference>
<proteinExistence type="inferred from homology"/>
<organism evidence="7 8">
    <name type="scientific">Pseudomonas endophytica</name>
    <dbReference type="NCBI Taxonomy" id="1563157"/>
    <lineage>
        <taxon>Bacteria</taxon>
        <taxon>Pseudomonadati</taxon>
        <taxon>Pseudomonadota</taxon>
        <taxon>Gammaproteobacteria</taxon>
        <taxon>Pseudomonadales</taxon>
        <taxon>Pseudomonadaceae</taxon>
        <taxon>Pseudomonas</taxon>
    </lineage>
</organism>
<accession>A0A0Q0T0B9</accession>
<dbReference type="InterPro" id="IPR005814">
    <property type="entry name" value="Aminotrans_3"/>
</dbReference>